<reference evidence="2 3" key="1">
    <citation type="journal article" date="2012" name="Genome Biol.">
        <title>Genome and low-iron response of an oceanic diatom adapted to chronic iron limitation.</title>
        <authorList>
            <person name="Lommer M."/>
            <person name="Specht M."/>
            <person name="Roy A.S."/>
            <person name="Kraemer L."/>
            <person name="Andreson R."/>
            <person name="Gutowska M.A."/>
            <person name="Wolf J."/>
            <person name="Bergner S.V."/>
            <person name="Schilhabel M.B."/>
            <person name="Klostermeier U.C."/>
            <person name="Beiko R.G."/>
            <person name="Rosenstiel P."/>
            <person name="Hippler M."/>
            <person name="Laroche J."/>
        </authorList>
    </citation>
    <scope>NUCLEOTIDE SEQUENCE [LARGE SCALE GENOMIC DNA]</scope>
    <source>
        <strain evidence="2 3">CCMP1005</strain>
    </source>
</reference>
<sequence length="777" mass="84873">VGPHHHGQLVRQGLGTQRRRVLTPGLVVAPKRSAAAETKPHPAARVGAGHAARLGAVEPSDGPSGRAAELLLAPDVLADPLAVLVVVHAVPTREALVDHDAASARRAVGRRRSVDGAHRFAAAVRRRTLRGDPTRLGGGARFNPAPGPAPPPDGSASYLRPLLTPTPTPRHELTYRRATRATDDSWETGIPPLPIAFPRRLDSLTQSDLACRWAVPSPVAGHGQSPVIQPTATGFDSPAVVSLPQPCFPPIYSKSLALHHPVSKKSPVLHPFMSSPAVDYDALEAKTSIEEITVDELNQDTLRSLKKDELSDLWLCDPGMAEEHGDYVIGGSTELGWLGHFVKKSTRLESFGISGGDALHNCSEHSVDRFLDDLRKCNHIQRMNFSFTNLAEIIYKLGPAMINNNIAHLVVDECYLGVPGTIFLFNTLRDLISLEELYVNCEGEEENLANLNDGAMAGCIPSLVACTGLQKLQMNGLNLSNNSCASLSGVFPRMAALLELDLCGNLIDDDCVEVLVRGLAESKQIQSLDLSFNRIRDDGLDVLIQGLPASVDKLDLARNEVSLARKIPLLRFKELVLWGNSLSLGGLRVIAVSLANPECRLEELDLDQCNIGNDEAATLAPSLRDNQRLARLSLAENNITKEGWNAFSSILCDTSSINATYNSNHTLRSLGGYGVQVPHDIKTLLELNHDYDKSRVAANKILQVHRHLDMRPLFGRELDMLPYVVAWLERFAKSRPDLKLSSIYEFMRAMPMKVTNPMQLTDRGGRKMNGEKRKVYS</sequence>
<comment type="caution">
    <text evidence="2">The sequence shown here is derived from an EMBL/GenBank/DDBJ whole genome shotgun (WGS) entry which is preliminary data.</text>
</comment>
<feature type="compositionally biased region" description="Low complexity" evidence="1">
    <location>
        <begin position="154"/>
        <end position="165"/>
    </location>
</feature>
<dbReference type="eggNOG" id="ENOG502S496">
    <property type="taxonomic scope" value="Eukaryota"/>
</dbReference>
<dbReference type="GO" id="GO:0016477">
    <property type="term" value="P:cell migration"/>
    <property type="evidence" value="ECO:0007669"/>
    <property type="project" value="TreeGrafter"/>
</dbReference>
<dbReference type="EMBL" id="AGNL01045283">
    <property type="protein sequence ID" value="EJK48926.1"/>
    <property type="molecule type" value="Genomic_DNA"/>
</dbReference>
<organism evidence="2 3">
    <name type="scientific">Thalassiosira oceanica</name>
    <name type="common">Marine diatom</name>
    <dbReference type="NCBI Taxonomy" id="159749"/>
    <lineage>
        <taxon>Eukaryota</taxon>
        <taxon>Sar</taxon>
        <taxon>Stramenopiles</taxon>
        <taxon>Ochrophyta</taxon>
        <taxon>Bacillariophyta</taxon>
        <taxon>Coscinodiscophyceae</taxon>
        <taxon>Thalassiosirophycidae</taxon>
        <taxon>Thalassiosirales</taxon>
        <taxon>Thalassiosiraceae</taxon>
        <taxon>Thalassiosira</taxon>
    </lineage>
</organism>
<gene>
    <name evidence="2" type="ORF">THAOC_32239</name>
</gene>
<feature type="region of interest" description="Disordered" evidence="1">
    <location>
        <begin position="757"/>
        <end position="777"/>
    </location>
</feature>
<feature type="non-terminal residue" evidence="2">
    <location>
        <position position="1"/>
    </location>
</feature>
<evidence type="ECO:0000313" key="3">
    <source>
        <dbReference type="Proteomes" id="UP000266841"/>
    </source>
</evidence>
<dbReference type="OrthoDB" id="120976at2759"/>
<feature type="compositionally biased region" description="Basic and acidic residues" evidence="1">
    <location>
        <begin position="169"/>
        <end position="183"/>
    </location>
</feature>
<feature type="compositionally biased region" description="Basic and acidic residues" evidence="1">
    <location>
        <begin position="763"/>
        <end position="777"/>
    </location>
</feature>
<dbReference type="SUPFAM" id="SSF52047">
    <property type="entry name" value="RNI-like"/>
    <property type="match status" value="1"/>
</dbReference>
<dbReference type="InterPro" id="IPR051279">
    <property type="entry name" value="PP1-Reg/Actin-Interact_Protein"/>
</dbReference>
<dbReference type="PANTHER" id="PTHR24112:SF66">
    <property type="entry name" value="LEUCINE-RICH REPEAT, ISOFORM F"/>
    <property type="match status" value="1"/>
</dbReference>
<evidence type="ECO:0000313" key="2">
    <source>
        <dbReference type="EMBL" id="EJK48926.1"/>
    </source>
</evidence>
<dbReference type="SMART" id="SM00368">
    <property type="entry name" value="LRR_RI"/>
    <property type="match status" value="5"/>
</dbReference>
<protein>
    <submittedName>
        <fullName evidence="2">Uncharacterized protein</fullName>
    </submittedName>
</protein>
<proteinExistence type="predicted"/>
<dbReference type="Gene3D" id="3.80.10.10">
    <property type="entry name" value="Ribonuclease Inhibitor"/>
    <property type="match status" value="2"/>
</dbReference>
<dbReference type="Proteomes" id="UP000266841">
    <property type="component" value="Unassembled WGS sequence"/>
</dbReference>
<dbReference type="InterPro" id="IPR032675">
    <property type="entry name" value="LRR_dom_sf"/>
</dbReference>
<dbReference type="GO" id="GO:0005886">
    <property type="term" value="C:plasma membrane"/>
    <property type="evidence" value="ECO:0007669"/>
    <property type="project" value="TreeGrafter"/>
</dbReference>
<name>K0RJ09_THAOC</name>
<dbReference type="AlphaFoldDB" id="K0RJ09"/>
<keyword evidence="3" id="KW-1185">Reference proteome</keyword>
<dbReference type="GO" id="GO:0034315">
    <property type="term" value="P:regulation of Arp2/3 complex-mediated actin nucleation"/>
    <property type="evidence" value="ECO:0007669"/>
    <property type="project" value="TreeGrafter"/>
</dbReference>
<dbReference type="GO" id="GO:0030027">
    <property type="term" value="C:lamellipodium"/>
    <property type="evidence" value="ECO:0007669"/>
    <property type="project" value="TreeGrafter"/>
</dbReference>
<feature type="region of interest" description="Disordered" evidence="1">
    <location>
        <begin position="129"/>
        <end position="186"/>
    </location>
</feature>
<evidence type="ECO:0000256" key="1">
    <source>
        <dbReference type="SAM" id="MobiDB-lite"/>
    </source>
</evidence>
<dbReference type="PANTHER" id="PTHR24112">
    <property type="entry name" value="LEUCINE-RICH REPEAT, ISOFORM F-RELATED"/>
    <property type="match status" value="1"/>
</dbReference>
<accession>K0RJ09</accession>